<feature type="region of interest" description="Disordered" evidence="1">
    <location>
        <begin position="616"/>
        <end position="673"/>
    </location>
</feature>
<feature type="compositionally biased region" description="Polar residues" evidence="1">
    <location>
        <begin position="617"/>
        <end position="628"/>
    </location>
</feature>
<feature type="compositionally biased region" description="Polar residues" evidence="1">
    <location>
        <begin position="93"/>
        <end position="111"/>
    </location>
</feature>
<name>A0A136JJC4_9PEZI</name>
<dbReference type="EMBL" id="KQ964245">
    <property type="protein sequence ID" value="KXJ97245.1"/>
    <property type="molecule type" value="Genomic_DNA"/>
</dbReference>
<dbReference type="Proteomes" id="UP000070501">
    <property type="component" value="Unassembled WGS sequence"/>
</dbReference>
<feature type="compositionally biased region" description="Low complexity" evidence="1">
    <location>
        <begin position="80"/>
        <end position="92"/>
    </location>
</feature>
<protein>
    <recommendedName>
        <fullName evidence="4">BTB domain-containing protein</fullName>
    </recommendedName>
</protein>
<organism evidence="2 3">
    <name type="scientific">Microdochium bolleyi</name>
    <dbReference type="NCBI Taxonomy" id="196109"/>
    <lineage>
        <taxon>Eukaryota</taxon>
        <taxon>Fungi</taxon>
        <taxon>Dikarya</taxon>
        <taxon>Ascomycota</taxon>
        <taxon>Pezizomycotina</taxon>
        <taxon>Sordariomycetes</taxon>
        <taxon>Xylariomycetidae</taxon>
        <taxon>Xylariales</taxon>
        <taxon>Microdochiaceae</taxon>
        <taxon>Microdochium</taxon>
    </lineage>
</organism>
<evidence type="ECO:0000256" key="1">
    <source>
        <dbReference type="SAM" id="MobiDB-lite"/>
    </source>
</evidence>
<dbReference type="InParanoid" id="A0A136JJC4"/>
<dbReference type="AlphaFoldDB" id="A0A136JJC4"/>
<feature type="compositionally biased region" description="Polar residues" evidence="1">
    <location>
        <begin position="659"/>
        <end position="673"/>
    </location>
</feature>
<dbReference type="OrthoDB" id="5329403at2759"/>
<feature type="region of interest" description="Disordered" evidence="1">
    <location>
        <begin position="1"/>
        <end position="208"/>
    </location>
</feature>
<reference evidence="3" key="1">
    <citation type="submission" date="2016-02" db="EMBL/GenBank/DDBJ databases">
        <title>Draft genome sequence of Microdochium bolleyi, a fungal endophyte of beachgrass.</title>
        <authorList>
            <consortium name="DOE Joint Genome Institute"/>
            <person name="David A.S."/>
            <person name="May G."/>
            <person name="Haridas S."/>
            <person name="Lim J."/>
            <person name="Wang M."/>
            <person name="Labutti K."/>
            <person name="Lipzen A."/>
            <person name="Barry K."/>
            <person name="Grigoriev I.V."/>
        </authorList>
    </citation>
    <scope>NUCLEOTIDE SEQUENCE [LARGE SCALE GENOMIC DNA]</scope>
    <source>
        <strain evidence="3">J235TASD1</strain>
    </source>
</reference>
<proteinExistence type="predicted"/>
<feature type="compositionally biased region" description="Polar residues" evidence="1">
    <location>
        <begin position="186"/>
        <end position="197"/>
    </location>
</feature>
<gene>
    <name evidence="2" type="ORF">Micbo1qcDRAFT_6640</name>
</gene>
<evidence type="ECO:0008006" key="4">
    <source>
        <dbReference type="Google" id="ProtNLM"/>
    </source>
</evidence>
<feature type="compositionally biased region" description="Basic and acidic residues" evidence="1">
    <location>
        <begin position="70"/>
        <end position="79"/>
    </location>
</feature>
<accession>A0A136JJC4</accession>
<keyword evidence="3" id="KW-1185">Reference proteome</keyword>
<evidence type="ECO:0000313" key="2">
    <source>
        <dbReference type="EMBL" id="KXJ97245.1"/>
    </source>
</evidence>
<evidence type="ECO:0000313" key="3">
    <source>
        <dbReference type="Proteomes" id="UP000070501"/>
    </source>
</evidence>
<sequence length="806" mass="86434">MAPAKAPIARASMGHAQKPSISSRSVVPAIPLAMMPKKASKPPNGHTDNKAASRGGAISLDAVLTGQNSDKSELAKDEVALSSRSTASLSARPTNNGINETKLSQSESSSPPVRKLSESGAVRQVEGQANGPPNAPEGHANMPPALRNGQPTPGKSAIPTDMLGSATSSAQGDSYKDHEAPFLPPTNGSDHSGQQNAPFHRHHADHESADLRRLHHPRISNGGDIVFAGFPVSHTPSPAPISAGFPPPPHPPMSGGRPGIYHGPDHSHSSSIHNGVPLAVRLDVRPPPAPFQGYGQGQGLMPQSKHDNFSPNAARFGSPTPLSYHGSHASIDTVNNVELGGSYMASPGVPHPAHANANAPVGAHHPGPPFPPFMGPTMYNERSVVAEDQLMDSVDYFRAQFDNAELSDCTLELVYVDGRRPSVKLSGHKIILCRSPTIKQQAMVARRLSSVGSSIVVHSDDKFLRSDSWWMAVHRLYLHPLLSLPPLAENANNKVDFAGDSGDRFEFCLGYAAAGFLLKMQDVLLRGLHMASELLNWNTVETALAFVLANTRQRHTDYSADPDTVPRTHVETEYGYGPETRILMEAIINFLISAFPPNFELDPRVADPTAYARIPSLPTSSNASSPNDISHPAIARGSNAQHRSKPSRLGNIKFGDLPSTDTPDSQGAASQTSPYSSTLSRVLLNLPFDELRAVLCYGGNAAWKSVQLRARAIPAVIAAREDKRIRALEAIRNGTFSEARVIQQRLSANRRYAIIEPWDVLNWNEVTTFSDSGEAVGVARSWVPAFSAGTTTSNLPRMVEVPQSMV</sequence>